<feature type="compositionally biased region" description="Basic and acidic residues" evidence="1">
    <location>
        <begin position="202"/>
        <end position="220"/>
    </location>
</feature>
<evidence type="ECO:0008006" key="7">
    <source>
        <dbReference type="Google" id="ProtNLM"/>
    </source>
</evidence>
<dbReference type="AlphaFoldDB" id="A0A8C4DG11"/>
<feature type="compositionally biased region" description="Polar residues" evidence="1">
    <location>
        <begin position="221"/>
        <end position="233"/>
    </location>
</feature>
<dbReference type="InterPro" id="IPR053900">
    <property type="entry name" value="C5orf34-like_dom"/>
</dbReference>
<dbReference type="Pfam" id="PF22834">
    <property type="entry name" value="Polo_box_4"/>
    <property type="match status" value="1"/>
</dbReference>
<reference evidence="5" key="2">
    <citation type="submission" date="2025-09" db="UniProtKB">
        <authorList>
            <consortium name="Ensembl"/>
        </authorList>
    </citation>
    <scope>IDENTIFICATION</scope>
</reference>
<evidence type="ECO:0000259" key="3">
    <source>
        <dbReference type="Pfam" id="PF22833"/>
    </source>
</evidence>
<keyword evidence="6" id="KW-1185">Reference proteome</keyword>
<dbReference type="GeneID" id="127376110"/>
<feature type="domain" description="C5orf34-like N-terminal" evidence="2">
    <location>
        <begin position="31"/>
        <end position="100"/>
    </location>
</feature>
<organism evidence="5 6">
    <name type="scientific">Dicentrarchus labrax</name>
    <name type="common">European seabass</name>
    <name type="synonym">Morone labrax</name>
    <dbReference type="NCBI Taxonomy" id="13489"/>
    <lineage>
        <taxon>Eukaryota</taxon>
        <taxon>Metazoa</taxon>
        <taxon>Chordata</taxon>
        <taxon>Craniata</taxon>
        <taxon>Vertebrata</taxon>
        <taxon>Euteleostomi</taxon>
        <taxon>Actinopterygii</taxon>
        <taxon>Neopterygii</taxon>
        <taxon>Teleostei</taxon>
        <taxon>Neoteleostei</taxon>
        <taxon>Acanthomorphata</taxon>
        <taxon>Eupercaria</taxon>
        <taxon>Moronidae</taxon>
        <taxon>Dicentrarchus</taxon>
    </lineage>
</organism>
<dbReference type="OMA" id="TAVISWC"/>
<evidence type="ECO:0000256" key="1">
    <source>
        <dbReference type="SAM" id="MobiDB-lite"/>
    </source>
</evidence>
<gene>
    <name evidence="5" type="primary">cunh5orf34</name>
</gene>
<dbReference type="Pfam" id="PF22833">
    <property type="entry name" value="C5orf34_2nd"/>
    <property type="match status" value="1"/>
</dbReference>
<feature type="region of interest" description="Disordered" evidence="1">
    <location>
        <begin position="200"/>
        <end position="236"/>
    </location>
</feature>
<feature type="domain" description="C5orf34-like" evidence="4">
    <location>
        <begin position="345"/>
        <end position="429"/>
    </location>
</feature>
<dbReference type="PANTHER" id="PTHR34531:SF1">
    <property type="entry name" value="CHROMOSOME 5 OPEN READING FRAME 34"/>
    <property type="match status" value="1"/>
</dbReference>
<dbReference type="PANTHER" id="PTHR34531">
    <property type="entry name" value="ZGC:153352"/>
    <property type="match status" value="1"/>
</dbReference>
<proteinExistence type="predicted"/>
<dbReference type="Pfam" id="PF15025">
    <property type="entry name" value="C5orf34-like_N"/>
    <property type="match status" value="1"/>
</dbReference>
<name>A0A8C4DG11_DICLA</name>
<dbReference type="GeneTree" id="ENSGT00500000044987"/>
<evidence type="ECO:0000259" key="4">
    <source>
        <dbReference type="Pfam" id="PF22834"/>
    </source>
</evidence>
<evidence type="ECO:0000313" key="5">
    <source>
        <dbReference type="Ensembl" id="ENSDLAP00005003582.2"/>
    </source>
</evidence>
<reference evidence="5" key="1">
    <citation type="submission" date="2025-08" db="UniProtKB">
        <authorList>
            <consortium name="Ensembl"/>
        </authorList>
    </citation>
    <scope>IDENTIFICATION</scope>
</reference>
<dbReference type="CTD" id="103183906"/>
<dbReference type="InterPro" id="IPR053901">
    <property type="entry name" value="C5orf34-like"/>
</dbReference>
<dbReference type="InterPro" id="IPR053899">
    <property type="entry name" value="C5orf34-like_2nd"/>
</dbReference>
<feature type="domain" description="C5orf34-like second" evidence="3">
    <location>
        <begin position="143"/>
        <end position="265"/>
    </location>
</feature>
<accession>A0A8C4DG11</accession>
<dbReference type="Proteomes" id="UP000694389">
    <property type="component" value="Unassembled WGS sequence"/>
</dbReference>
<dbReference type="Ensembl" id="ENSDLAT00005003708.2">
    <property type="protein sequence ID" value="ENSDLAP00005003582.2"/>
    <property type="gene ID" value="ENSDLAG00005001633.2"/>
</dbReference>
<dbReference type="OrthoDB" id="75908at2759"/>
<dbReference type="InterPro" id="IPR027830">
    <property type="entry name" value="C5orf34-like_N"/>
</dbReference>
<evidence type="ECO:0000313" key="6">
    <source>
        <dbReference type="Proteomes" id="UP000694389"/>
    </source>
</evidence>
<protein>
    <recommendedName>
        <fullName evidence="7">DUF4524 domain-containing protein</fullName>
    </recommendedName>
</protein>
<sequence>MTRRRVFECHPREAPVYRSLTMETDASVSSMIMYEDESVDVRYGTGTRLQLSPCGCEFTLVKRAHPSGHPVQPPERVRQRTRFTISTYKELMLAALAFRNKYASRPYLPEELIPTDHKTPFFSVDSDVQWPEWSSGDAELGPGGETLIRSEEGRAVLMLSPSGEEFSVEFTCSLSRTLNQRHSLQGLSRDSDSNLICQTTNEETKEVHQGRGSRRNESVRSRSCSPRITSAAQSKPEEMYQSTAVVQHHSCCAVAPFWRYPLSLAHHLWTARLSKPENVSAEEDSDLTQAYKRINVSDISVEERKSHLPQALFLTCPSPHWHRWKVKDPLDKKEYADQDLPTELVKVMWCHGVTYRILSGAVSVVEVSPGDGSVIRSNGVLNTYFTHHKPELLSGRVKEVTYHLNNLPPDVPGQLYSIRSIVSRASRILTCYNEAKQSLKLPVTPSCLQEGQQFSKAAKIEENLSNPVSVEQHMYVMRTAESRSDLVAAELEKIKRFNFLLENNHLLRSERRCAEPEGSSAEEVTQEAVTENCIADALRKTSKAIQDIDALISAATLM</sequence>
<evidence type="ECO:0000259" key="2">
    <source>
        <dbReference type="Pfam" id="PF15025"/>
    </source>
</evidence>
<dbReference type="RefSeq" id="XP_051278660.1">
    <property type="nucleotide sequence ID" value="XM_051422700.1"/>
</dbReference>